<dbReference type="PROSITE" id="PS51935">
    <property type="entry name" value="NLPC_P60"/>
    <property type="match status" value="1"/>
</dbReference>
<sequence>MWEGENTLAARFGRIAVTMGVVSAALLLPLDGAVADPRPTVAQARAKLEKLNDEADKVVDKYNLAGERLKAARKKHSGLDAEYRRQNASVADMRQRLVSVAVNRYRFGEMTGWPTLAAENNPAALLSGMAAVDHVSSEQAAILIAFEEANRSLRDRRDKAKTALAEADKIRDELRDEKEKVEKLIKEQTKLLRRLGRLRVGNPQGTGQKYTGSASGNARSVLQFAYGQLGKPYRYGATGPGSWDCSGLTQAAWRAAGVTLPRTTWQQWSWGSSRKVSLDALQPGDLIFSHGLGHVGIYAGGGKFVHAPQTGDVVKISDLSTRRGRLVGAIRP</sequence>
<organism evidence="8 9">
    <name type="scientific">Sinosporangium siamense</name>
    <dbReference type="NCBI Taxonomy" id="1367973"/>
    <lineage>
        <taxon>Bacteria</taxon>
        <taxon>Bacillati</taxon>
        <taxon>Actinomycetota</taxon>
        <taxon>Actinomycetes</taxon>
        <taxon>Streptosporangiales</taxon>
        <taxon>Streptosporangiaceae</taxon>
        <taxon>Sinosporangium</taxon>
    </lineage>
</organism>
<evidence type="ECO:0000256" key="6">
    <source>
        <dbReference type="SAM" id="Phobius"/>
    </source>
</evidence>
<evidence type="ECO:0000259" key="7">
    <source>
        <dbReference type="PROSITE" id="PS51935"/>
    </source>
</evidence>
<evidence type="ECO:0000256" key="1">
    <source>
        <dbReference type="ARBA" id="ARBA00007074"/>
    </source>
</evidence>
<feature type="coiled-coil region" evidence="5">
    <location>
        <begin position="41"/>
        <end position="68"/>
    </location>
</feature>
<dbReference type="SUPFAM" id="SSF54001">
    <property type="entry name" value="Cysteine proteinases"/>
    <property type="match status" value="1"/>
</dbReference>
<dbReference type="EMBL" id="BOOW01000006">
    <property type="protein sequence ID" value="GII90205.1"/>
    <property type="molecule type" value="Genomic_DNA"/>
</dbReference>
<dbReference type="InterPro" id="IPR051794">
    <property type="entry name" value="PG_Endopeptidase_C40"/>
</dbReference>
<evidence type="ECO:0000256" key="5">
    <source>
        <dbReference type="SAM" id="Coils"/>
    </source>
</evidence>
<dbReference type="InterPro" id="IPR000064">
    <property type="entry name" value="NLP_P60_dom"/>
</dbReference>
<comment type="caution">
    <text evidence="8">The sequence shown here is derived from an EMBL/GenBank/DDBJ whole genome shotgun (WGS) entry which is preliminary data.</text>
</comment>
<dbReference type="GO" id="GO:0006508">
    <property type="term" value="P:proteolysis"/>
    <property type="evidence" value="ECO:0007669"/>
    <property type="project" value="UniProtKB-KW"/>
</dbReference>
<accession>A0A919RA54</accession>
<dbReference type="InterPro" id="IPR038765">
    <property type="entry name" value="Papain-like_cys_pep_sf"/>
</dbReference>
<name>A0A919RA54_9ACTN</name>
<keyword evidence="9" id="KW-1185">Reference proteome</keyword>
<evidence type="ECO:0000256" key="2">
    <source>
        <dbReference type="ARBA" id="ARBA00022670"/>
    </source>
</evidence>
<evidence type="ECO:0000256" key="3">
    <source>
        <dbReference type="ARBA" id="ARBA00022801"/>
    </source>
</evidence>
<protein>
    <recommendedName>
        <fullName evidence="7">NlpC/P60 domain-containing protein</fullName>
    </recommendedName>
</protein>
<dbReference type="AlphaFoldDB" id="A0A919RA54"/>
<feature type="domain" description="NlpC/P60" evidence="7">
    <location>
        <begin position="215"/>
        <end position="332"/>
    </location>
</feature>
<feature type="coiled-coil region" evidence="5">
    <location>
        <begin position="150"/>
        <end position="194"/>
    </location>
</feature>
<proteinExistence type="inferred from homology"/>
<feature type="transmembrane region" description="Helical" evidence="6">
    <location>
        <begin position="12"/>
        <end position="30"/>
    </location>
</feature>
<evidence type="ECO:0000313" key="8">
    <source>
        <dbReference type="EMBL" id="GII90205.1"/>
    </source>
</evidence>
<keyword evidence="3" id="KW-0378">Hydrolase</keyword>
<dbReference type="PANTHER" id="PTHR47359">
    <property type="entry name" value="PEPTIDOGLYCAN DL-ENDOPEPTIDASE CWLO"/>
    <property type="match status" value="1"/>
</dbReference>
<keyword evidence="4" id="KW-0788">Thiol protease</keyword>
<reference evidence="8" key="1">
    <citation type="submission" date="2021-01" db="EMBL/GenBank/DDBJ databases">
        <title>Whole genome shotgun sequence of Sinosporangium siamense NBRC 109515.</title>
        <authorList>
            <person name="Komaki H."/>
            <person name="Tamura T."/>
        </authorList>
    </citation>
    <scope>NUCLEOTIDE SEQUENCE</scope>
    <source>
        <strain evidence="8">NBRC 109515</strain>
    </source>
</reference>
<keyword evidence="6" id="KW-1133">Transmembrane helix</keyword>
<keyword evidence="6" id="KW-0812">Transmembrane</keyword>
<keyword evidence="5" id="KW-0175">Coiled coil</keyword>
<dbReference type="GO" id="GO:0008234">
    <property type="term" value="F:cysteine-type peptidase activity"/>
    <property type="evidence" value="ECO:0007669"/>
    <property type="project" value="UniProtKB-KW"/>
</dbReference>
<dbReference type="Gene3D" id="3.90.1720.10">
    <property type="entry name" value="endopeptidase domain like (from Nostoc punctiforme)"/>
    <property type="match status" value="1"/>
</dbReference>
<gene>
    <name evidence="8" type="ORF">Ssi02_04360</name>
</gene>
<dbReference type="Pfam" id="PF00877">
    <property type="entry name" value="NLPC_P60"/>
    <property type="match status" value="1"/>
</dbReference>
<keyword evidence="2" id="KW-0645">Protease</keyword>
<keyword evidence="6" id="KW-0472">Membrane</keyword>
<dbReference type="PANTHER" id="PTHR47359:SF3">
    <property type="entry name" value="NLP_P60 DOMAIN-CONTAINING PROTEIN-RELATED"/>
    <property type="match status" value="1"/>
</dbReference>
<dbReference type="Proteomes" id="UP000606172">
    <property type="component" value="Unassembled WGS sequence"/>
</dbReference>
<comment type="similarity">
    <text evidence="1">Belongs to the peptidase C40 family.</text>
</comment>
<evidence type="ECO:0000313" key="9">
    <source>
        <dbReference type="Proteomes" id="UP000606172"/>
    </source>
</evidence>
<evidence type="ECO:0000256" key="4">
    <source>
        <dbReference type="ARBA" id="ARBA00022807"/>
    </source>
</evidence>